<protein>
    <recommendedName>
        <fullName evidence="1">PAS domain-containing protein</fullName>
    </recommendedName>
</protein>
<feature type="domain" description="PAS" evidence="1">
    <location>
        <begin position="199"/>
        <end position="251"/>
    </location>
</feature>
<dbReference type="InterPro" id="IPR000014">
    <property type="entry name" value="PAS"/>
</dbReference>
<dbReference type="Pfam" id="PF13426">
    <property type="entry name" value="PAS_9"/>
    <property type="match status" value="2"/>
</dbReference>
<comment type="caution">
    <text evidence="2">The sequence shown here is derived from an EMBL/GenBank/DDBJ whole genome shotgun (WGS) entry which is preliminary data.</text>
</comment>
<dbReference type="Gene3D" id="3.30.450.20">
    <property type="entry name" value="PAS domain"/>
    <property type="match status" value="3"/>
</dbReference>
<accession>A0AA88I8V4</accession>
<reference evidence="2" key="1">
    <citation type="submission" date="2023-07" db="EMBL/GenBank/DDBJ databases">
        <title>Chromosome-level genome assembly of Artemia franciscana.</title>
        <authorList>
            <person name="Jo E."/>
        </authorList>
    </citation>
    <scope>NUCLEOTIDE SEQUENCE</scope>
    <source>
        <tissue evidence="2">Whole body</tissue>
    </source>
</reference>
<dbReference type="AlphaFoldDB" id="A0AA88I8V4"/>
<dbReference type="Proteomes" id="UP001187531">
    <property type="component" value="Unassembled WGS sequence"/>
</dbReference>
<dbReference type="SUPFAM" id="SSF55785">
    <property type="entry name" value="PYP-like sensor domain (PAS domain)"/>
    <property type="match status" value="3"/>
</dbReference>
<evidence type="ECO:0000313" key="2">
    <source>
        <dbReference type="EMBL" id="KAK2723995.1"/>
    </source>
</evidence>
<evidence type="ECO:0000313" key="3">
    <source>
        <dbReference type="Proteomes" id="UP001187531"/>
    </source>
</evidence>
<evidence type="ECO:0000259" key="1">
    <source>
        <dbReference type="Pfam" id="PF13426"/>
    </source>
</evidence>
<feature type="domain" description="PAS" evidence="1">
    <location>
        <begin position="4"/>
        <end position="80"/>
    </location>
</feature>
<dbReference type="CDD" id="cd00130">
    <property type="entry name" value="PAS"/>
    <property type="match status" value="3"/>
</dbReference>
<keyword evidence="3" id="KW-1185">Reference proteome</keyword>
<dbReference type="InterPro" id="IPR035965">
    <property type="entry name" value="PAS-like_dom_sf"/>
</dbReference>
<name>A0AA88I8V4_ARTSF</name>
<organism evidence="2 3">
    <name type="scientific">Artemia franciscana</name>
    <name type="common">Brine shrimp</name>
    <name type="synonym">Artemia sanfranciscana</name>
    <dbReference type="NCBI Taxonomy" id="6661"/>
    <lineage>
        <taxon>Eukaryota</taxon>
        <taxon>Metazoa</taxon>
        <taxon>Ecdysozoa</taxon>
        <taxon>Arthropoda</taxon>
        <taxon>Crustacea</taxon>
        <taxon>Branchiopoda</taxon>
        <taxon>Anostraca</taxon>
        <taxon>Artemiidae</taxon>
        <taxon>Artemia</taxon>
    </lineage>
</organism>
<proteinExistence type="predicted"/>
<sequence length="266" mass="30015">MKEKKILVVNDIACDLLQFAPEDLIGKKFDEMIAKEHSQPSLPEMLIMSKDEHVISNGRVVDVYSKDNITLPVALWVSRLKSHTTEDPGRCIAMMEPVVRIVANIKIDSSGRIFDCDRETQALFGYDQSELLRMDIREVLTGLKIPSSKNDSSIDIHRRQELTARMRGGFTFPLSLRLSWDENNNINATLWVFTCMSGLLVVCSDGRISDSNSAFVQLAFGYRMNDLVGRDISSLVPDISDTKLEEYFIDGSLKRGRGLHRDGTEL</sequence>
<dbReference type="EMBL" id="JAVRJZ010000004">
    <property type="protein sequence ID" value="KAK2723995.1"/>
    <property type="molecule type" value="Genomic_DNA"/>
</dbReference>
<gene>
    <name evidence="2" type="ORF">QYM36_002361</name>
</gene>
<feature type="non-terminal residue" evidence="2">
    <location>
        <position position="266"/>
    </location>
</feature>